<proteinExistence type="inferred from homology"/>
<dbReference type="Pfam" id="PF00126">
    <property type="entry name" value="HTH_1"/>
    <property type="match status" value="1"/>
</dbReference>
<keyword evidence="4" id="KW-0010">Activator</keyword>
<evidence type="ECO:0000313" key="7">
    <source>
        <dbReference type="EMBL" id="SFZ71082.1"/>
    </source>
</evidence>
<dbReference type="SUPFAM" id="SSF46785">
    <property type="entry name" value="Winged helix' DNA-binding domain"/>
    <property type="match status" value="1"/>
</dbReference>
<dbReference type="Proteomes" id="UP000186513">
    <property type="component" value="Unassembled WGS sequence"/>
</dbReference>
<evidence type="ECO:0000256" key="3">
    <source>
        <dbReference type="ARBA" id="ARBA00023125"/>
    </source>
</evidence>
<keyword evidence="2" id="KW-0805">Transcription regulation</keyword>
<dbReference type="InterPro" id="IPR000847">
    <property type="entry name" value="LysR_HTH_N"/>
</dbReference>
<protein>
    <submittedName>
        <fullName evidence="7">LysR family transcriptional regulator, transcriptional activator of nhaA</fullName>
    </submittedName>
</protein>
<dbReference type="PROSITE" id="PS50931">
    <property type="entry name" value="HTH_LYSR"/>
    <property type="match status" value="1"/>
</dbReference>
<reference evidence="7 8" key="1">
    <citation type="submission" date="2016-11" db="EMBL/GenBank/DDBJ databases">
        <authorList>
            <person name="Jaros S."/>
            <person name="Januszkiewicz K."/>
            <person name="Wedrychowicz H."/>
        </authorList>
    </citation>
    <scope>NUCLEOTIDE SEQUENCE [LARGE SCALE GENOMIC DNA]</scope>
    <source>
        <strain evidence="7 8">DSM 18899</strain>
    </source>
</reference>
<evidence type="ECO:0000256" key="5">
    <source>
        <dbReference type="ARBA" id="ARBA00023163"/>
    </source>
</evidence>
<accession>A0A1K2H4Z0</accession>
<dbReference type="STRING" id="1121279.SAMN02745887_00397"/>
<feature type="domain" description="HTH lysR-type" evidence="6">
    <location>
        <begin position="4"/>
        <end position="61"/>
    </location>
</feature>
<dbReference type="GO" id="GO:2000142">
    <property type="term" value="P:regulation of DNA-templated transcription initiation"/>
    <property type="evidence" value="ECO:0007669"/>
    <property type="project" value="TreeGrafter"/>
</dbReference>
<name>A0A1K2H4Z0_9NEIS</name>
<dbReference type="Gene3D" id="1.10.10.10">
    <property type="entry name" value="Winged helix-like DNA-binding domain superfamily/Winged helix DNA-binding domain"/>
    <property type="match status" value="1"/>
</dbReference>
<sequence length="299" mass="33101">MSGLNYKHLYYFWMVVKHGGVLRAGEQLHVTPQAISGQLKLLEEAMGTALLRKRGRGLELTESGRLALSYADEIFHLGEELQDVLQNHPDGIPQQFRVGIGDMVPKTVAYHLLQPAFHSPQALRLICREGQLIQLLGDLATHQLDLVIADRPLPPESNVRAFNHLLGESSLCIVGTPSLCAQLSGDFPHNLQQAPFLMPGADAAIRPRLQGWLERHRLRVRVVAEFDDGALLKAFGKAGMGCFAVPTILADEICHEYQLAILGRIDELTEQFYAISVERRLTHPAVLAVTQQARASLFA</sequence>
<dbReference type="EMBL" id="FPKR01000001">
    <property type="protein sequence ID" value="SFZ71082.1"/>
    <property type="molecule type" value="Genomic_DNA"/>
</dbReference>
<evidence type="ECO:0000256" key="4">
    <source>
        <dbReference type="ARBA" id="ARBA00023159"/>
    </source>
</evidence>
<keyword evidence="3" id="KW-0238">DNA-binding</keyword>
<evidence type="ECO:0000313" key="8">
    <source>
        <dbReference type="Proteomes" id="UP000186513"/>
    </source>
</evidence>
<dbReference type="Pfam" id="PF03466">
    <property type="entry name" value="LysR_substrate"/>
    <property type="match status" value="1"/>
</dbReference>
<dbReference type="AlphaFoldDB" id="A0A1K2H4Z0"/>
<gene>
    <name evidence="7" type="ORF">SAMN02745887_00397</name>
</gene>
<keyword evidence="5" id="KW-0804">Transcription</keyword>
<dbReference type="OrthoDB" id="464481at2"/>
<evidence type="ECO:0000256" key="2">
    <source>
        <dbReference type="ARBA" id="ARBA00023015"/>
    </source>
</evidence>
<dbReference type="GO" id="GO:0003677">
    <property type="term" value="F:DNA binding"/>
    <property type="evidence" value="ECO:0007669"/>
    <property type="project" value="UniProtKB-KW"/>
</dbReference>
<dbReference type="InterPro" id="IPR036388">
    <property type="entry name" value="WH-like_DNA-bd_sf"/>
</dbReference>
<organism evidence="7 8">
    <name type="scientific">Chitinimonas taiwanensis DSM 18899</name>
    <dbReference type="NCBI Taxonomy" id="1121279"/>
    <lineage>
        <taxon>Bacteria</taxon>
        <taxon>Pseudomonadati</taxon>
        <taxon>Pseudomonadota</taxon>
        <taxon>Betaproteobacteria</taxon>
        <taxon>Neisseriales</taxon>
        <taxon>Chitinibacteraceae</taxon>
        <taxon>Chitinimonas</taxon>
    </lineage>
</organism>
<dbReference type="PANTHER" id="PTHR30293">
    <property type="entry name" value="TRANSCRIPTIONAL REGULATORY PROTEIN NAC-RELATED"/>
    <property type="match status" value="1"/>
</dbReference>
<dbReference type="InterPro" id="IPR036390">
    <property type="entry name" value="WH_DNA-bd_sf"/>
</dbReference>
<dbReference type="GO" id="GO:0003700">
    <property type="term" value="F:DNA-binding transcription factor activity"/>
    <property type="evidence" value="ECO:0007669"/>
    <property type="project" value="InterPro"/>
</dbReference>
<dbReference type="NCBIfam" id="NF008284">
    <property type="entry name" value="PRK11062.1"/>
    <property type="match status" value="1"/>
</dbReference>
<dbReference type="Gene3D" id="3.40.190.290">
    <property type="match status" value="1"/>
</dbReference>
<dbReference type="RefSeq" id="WP_072426919.1">
    <property type="nucleotide sequence ID" value="NZ_FPKR01000001.1"/>
</dbReference>
<evidence type="ECO:0000259" key="6">
    <source>
        <dbReference type="PROSITE" id="PS50931"/>
    </source>
</evidence>
<keyword evidence="8" id="KW-1185">Reference proteome</keyword>
<dbReference type="InterPro" id="IPR005119">
    <property type="entry name" value="LysR_subst-bd"/>
</dbReference>
<comment type="similarity">
    <text evidence="1">Belongs to the LysR transcriptional regulatory family.</text>
</comment>
<dbReference type="PANTHER" id="PTHR30293:SF2">
    <property type="entry name" value="TRANSCRIPTIONAL ACTIVATOR PROTEIN NHAR"/>
    <property type="match status" value="1"/>
</dbReference>
<evidence type="ECO:0000256" key="1">
    <source>
        <dbReference type="ARBA" id="ARBA00009437"/>
    </source>
</evidence>
<dbReference type="SUPFAM" id="SSF53850">
    <property type="entry name" value="Periplasmic binding protein-like II"/>
    <property type="match status" value="1"/>
</dbReference>